<organism evidence="2 3">
    <name type="scientific">Actinoplanes flavus</name>
    <dbReference type="NCBI Taxonomy" id="2820290"/>
    <lineage>
        <taxon>Bacteria</taxon>
        <taxon>Bacillati</taxon>
        <taxon>Actinomycetota</taxon>
        <taxon>Actinomycetes</taxon>
        <taxon>Micromonosporales</taxon>
        <taxon>Micromonosporaceae</taxon>
        <taxon>Actinoplanes</taxon>
    </lineage>
</organism>
<evidence type="ECO:0000256" key="1">
    <source>
        <dbReference type="SAM" id="MobiDB-lite"/>
    </source>
</evidence>
<dbReference type="EMBL" id="JAGFNS010000023">
    <property type="protein sequence ID" value="MBO3741800.1"/>
    <property type="molecule type" value="Genomic_DNA"/>
</dbReference>
<evidence type="ECO:0000313" key="3">
    <source>
        <dbReference type="Proteomes" id="UP000679690"/>
    </source>
</evidence>
<accession>A0ABS3UT97</accession>
<feature type="region of interest" description="Disordered" evidence="1">
    <location>
        <begin position="1"/>
        <end position="23"/>
    </location>
</feature>
<protein>
    <submittedName>
        <fullName evidence="2">Uncharacterized protein</fullName>
    </submittedName>
</protein>
<dbReference type="RefSeq" id="WP_208470939.1">
    <property type="nucleotide sequence ID" value="NZ_JAGFNS010000023.1"/>
</dbReference>
<reference evidence="2 3" key="1">
    <citation type="submission" date="2021-03" db="EMBL/GenBank/DDBJ databases">
        <title>Actinoplanes flavus sp. nov., a novel actinomycete isolated from Coconut Palm rhizosphere soil.</title>
        <authorList>
            <person name="Luo X."/>
        </authorList>
    </citation>
    <scope>NUCLEOTIDE SEQUENCE [LARGE SCALE GENOMIC DNA]</scope>
    <source>
        <strain evidence="2 3">NEAU-H7</strain>
    </source>
</reference>
<keyword evidence="3" id="KW-1185">Reference proteome</keyword>
<proteinExistence type="predicted"/>
<dbReference type="Proteomes" id="UP000679690">
    <property type="component" value="Unassembled WGS sequence"/>
</dbReference>
<evidence type="ECO:0000313" key="2">
    <source>
        <dbReference type="EMBL" id="MBO3741800.1"/>
    </source>
</evidence>
<name>A0ABS3UT97_9ACTN</name>
<comment type="caution">
    <text evidence="2">The sequence shown here is derived from an EMBL/GenBank/DDBJ whole genome shotgun (WGS) entry which is preliminary data.</text>
</comment>
<sequence>MAGHGPGVSWLAARTGRNPEQLAGSPAAVADALREALALAARSASPDPEVRARARAEAGALQEQFAAAPPEEAFAATIAVALRDAADRLRRTARSARTPQGRPEA</sequence>
<gene>
    <name evidence="2" type="ORF">J5X75_30260</name>
</gene>